<dbReference type="InterPro" id="IPR011701">
    <property type="entry name" value="MFS"/>
</dbReference>
<feature type="transmembrane region" description="Helical" evidence="5">
    <location>
        <begin position="430"/>
        <end position="458"/>
    </location>
</feature>
<dbReference type="PANTHER" id="PTHR23502:SF30">
    <property type="entry name" value="TRANSPORTER, PUTATIVE (AFU_ORTHOLOGUE AFUA_8G04702)-RELATED"/>
    <property type="match status" value="1"/>
</dbReference>
<feature type="transmembrane region" description="Helical" evidence="5">
    <location>
        <begin position="186"/>
        <end position="204"/>
    </location>
</feature>
<dbReference type="InterPro" id="IPR020846">
    <property type="entry name" value="MFS_dom"/>
</dbReference>
<feature type="transmembrane region" description="Helical" evidence="5">
    <location>
        <begin position="470"/>
        <end position="488"/>
    </location>
</feature>
<feature type="transmembrane region" description="Helical" evidence="5">
    <location>
        <begin position="104"/>
        <end position="121"/>
    </location>
</feature>
<comment type="subcellular location">
    <subcellularLocation>
        <location evidence="1">Membrane</location>
        <topology evidence="1">Multi-pass membrane protein</topology>
    </subcellularLocation>
</comment>
<dbReference type="PROSITE" id="PS50850">
    <property type="entry name" value="MFS"/>
    <property type="match status" value="1"/>
</dbReference>
<evidence type="ECO:0000256" key="1">
    <source>
        <dbReference type="ARBA" id="ARBA00004141"/>
    </source>
</evidence>
<reference evidence="7" key="1">
    <citation type="submission" date="2019-07" db="EMBL/GenBank/DDBJ databases">
        <title>Hyphodiscus hymeniophilus genome sequencing and assembly.</title>
        <authorList>
            <person name="Kramer G."/>
            <person name="Nodwell J."/>
        </authorList>
    </citation>
    <scope>NUCLEOTIDE SEQUENCE</scope>
    <source>
        <strain evidence="7">ATCC 34498</strain>
    </source>
</reference>
<dbReference type="InterPro" id="IPR036259">
    <property type="entry name" value="MFS_trans_sf"/>
</dbReference>
<keyword evidence="2 5" id="KW-0812">Transmembrane</keyword>
<dbReference type="Pfam" id="PF07690">
    <property type="entry name" value="MFS_1"/>
    <property type="match status" value="1"/>
</dbReference>
<dbReference type="OrthoDB" id="5215911at2759"/>
<dbReference type="GO" id="GO:0005886">
    <property type="term" value="C:plasma membrane"/>
    <property type="evidence" value="ECO:0007669"/>
    <property type="project" value="TreeGrafter"/>
</dbReference>
<keyword evidence="4 5" id="KW-0472">Membrane</keyword>
<feature type="transmembrane region" description="Helical" evidence="5">
    <location>
        <begin position="317"/>
        <end position="341"/>
    </location>
</feature>
<feature type="transmembrane region" description="Helical" evidence="5">
    <location>
        <begin position="361"/>
        <end position="384"/>
    </location>
</feature>
<evidence type="ECO:0000256" key="4">
    <source>
        <dbReference type="ARBA" id="ARBA00023136"/>
    </source>
</evidence>
<keyword evidence="3 5" id="KW-1133">Transmembrane helix</keyword>
<accession>A0A9P6VG58</accession>
<keyword evidence="8" id="KW-1185">Reference proteome</keyword>
<dbReference type="Gene3D" id="1.20.1250.20">
    <property type="entry name" value="MFS general substrate transporter like domains"/>
    <property type="match status" value="1"/>
</dbReference>
<dbReference type="SUPFAM" id="SSF103473">
    <property type="entry name" value="MFS general substrate transporter"/>
    <property type="match status" value="1"/>
</dbReference>
<feature type="transmembrane region" description="Helical" evidence="5">
    <location>
        <begin position="128"/>
        <end position="145"/>
    </location>
</feature>
<protein>
    <submittedName>
        <fullName evidence="7">MFS-type transporter</fullName>
    </submittedName>
</protein>
<evidence type="ECO:0000256" key="5">
    <source>
        <dbReference type="SAM" id="Phobius"/>
    </source>
</evidence>
<organism evidence="7 8">
    <name type="scientific">Hyphodiscus hymeniophilus</name>
    <dbReference type="NCBI Taxonomy" id="353542"/>
    <lineage>
        <taxon>Eukaryota</taxon>
        <taxon>Fungi</taxon>
        <taxon>Dikarya</taxon>
        <taxon>Ascomycota</taxon>
        <taxon>Pezizomycotina</taxon>
        <taxon>Leotiomycetes</taxon>
        <taxon>Helotiales</taxon>
        <taxon>Hyphodiscaceae</taxon>
        <taxon>Hyphodiscus</taxon>
    </lineage>
</organism>
<dbReference type="PANTHER" id="PTHR23502">
    <property type="entry name" value="MAJOR FACILITATOR SUPERFAMILY"/>
    <property type="match status" value="1"/>
</dbReference>
<feature type="transmembrane region" description="Helical" evidence="5">
    <location>
        <begin position="500"/>
        <end position="521"/>
    </location>
</feature>
<feature type="transmembrane region" description="Helical" evidence="5">
    <location>
        <begin position="405"/>
        <end position="424"/>
    </location>
</feature>
<dbReference type="FunFam" id="1.20.1250.20:FF:000319">
    <property type="entry name" value="MFS transporter, putative"/>
    <property type="match status" value="1"/>
</dbReference>
<feature type="transmembrane region" description="Helical" evidence="5">
    <location>
        <begin position="157"/>
        <end position="179"/>
    </location>
</feature>
<feature type="domain" description="Major facilitator superfamily (MFS) profile" evidence="6">
    <location>
        <begin position="62"/>
        <end position="524"/>
    </location>
</feature>
<gene>
    <name evidence="7" type="ORF">D0Z07_7178</name>
</gene>
<evidence type="ECO:0000256" key="3">
    <source>
        <dbReference type="ARBA" id="ARBA00022989"/>
    </source>
</evidence>
<evidence type="ECO:0000313" key="7">
    <source>
        <dbReference type="EMBL" id="KAG0647197.1"/>
    </source>
</evidence>
<evidence type="ECO:0000259" key="6">
    <source>
        <dbReference type="PROSITE" id="PS50850"/>
    </source>
</evidence>
<dbReference type="GO" id="GO:0022857">
    <property type="term" value="F:transmembrane transporter activity"/>
    <property type="evidence" value="ECO:0007669"/>
    <property type="project" value="InterPro"/>
</dbReference>
<comment type="caution">
    <text evidence="7">The sequence shown here is derived from an EMBL/GenBank/DDBJ whole genome shotgun (WGS) entry which is preliminary data.</text>
</comment>
<proteinExistence type="predicted"/>
<dbReference type="AlphaFoldDB" id="A0A9P6VG58"/>
<feature type="transmembrane region" description="Helical" evidence="5">
    <location>
        <begin position="64"/>
        <end position="84"/>
    </location>
</feature>
<dbReference type="Proteomes" id="UP000785200">
    <property type="component" value="Unassembled WGS sequence"/>
</dbReference>
<sequence>MAHSHSGIINEDVVPGTVHLVDLDHSISTKHSKGNKEIVLIPTPSDDPDDPLNWSPRRKALSTFCLAVYTWFVGIAGSVVYSVLVPLSDATGLSVSDLNAGTGYLFLLCGWGLLFWQPFALQYGKRPTYLISVLATLALTMWGPYASGNGQWIAKNVIGGFFAAPIEALPEVSVTDVYFTHQRGTYMALYAFMLAGSNYFAPVICGFINDYQGWRWVFYWPAIFLAFAFVFLFFFMEETNYDRKTVGVIEAVETSPAGSVSALDEEKSSGAKSLAGSPQSPDTIATHVYSKKTFLQKMALWDPPRPNRLLHRVKRQLLFLGWPVVFYAGFSYGSYLIWFNVMNATASVILGGPPYNFRSSMVGLSYVACLVGTALAAAFTGRFSDWLTIKLARRNGGIMEPEQRLWLFAANLIVIPGALILWGVGAAHHVHWFGLIFAMCLLSFANTIGITLSVNYLIDSYKDMSGDGMTTVIIVRNTMSFAIGYGITPWLNGLGTQNCFISAAFVGLAVVSVFLAFIKYGKSMRERSRVRYWQLVKENLEDGVNH</sequence>
<evidence type="ECO:0000313" key="8">
    <source>
        <dbReference type="Proteomes" id="UP000785200"/>
    </source>
</evidence>
<feature type="transmembrane region" description="Helical" evidence="5">
    <location>
        <begin position="216"/>
        <end position="235"/>
    </location>
</feature>
<dbReference type="EMBL" id="VNKQ01000013">
    <property type="protein sequence ID" value="KAG0647197.1"/>
    <property type="molecule type" value="Genomic_DNA"/>
</dbReference>
<name>A0A9P6VG58_9HELO</name>
<evidence type="ECO:0000256" key="2">
    <source>
        <dbReference type="ARBA" id="ARBA00022692"/>
    </source>
</evidence>